<keyword evidence="2" id="KW-1185">Reference proteome</keyword>
<organism evidence="1 2">
    <name type="scientific">Bacillus phage BCD7</name>
    <dbReference type="NCBI Taxonomy" id="1136534"/>
    <lineage>
        <taxon>Viruses</taxon>
        <taxon>Duplodnaviria</taxon>
        <taxon>Heunggongvirae</taxon>
        <taxon>Uroviricota</taxon>
        <taxon>Caudoviricetes</taxon>
        <taxon>Becedseptimavirus</taxon>
        <taxon>Becedseptimavirus BCD7</taxon>
    </lineage>
</organism>
<evidence type="ECO:0000313" key="1">
    <source>
        <dbReference type="EMBL" id="AEZ50574.1"/>
    </source>
</evidence>
<accession>J9PVB1</accession>
<evidence type="ECO:0000313" key="2">
    <source>
        <dbReference type="Proteomes" id="UP000006298"/>
    </source>
</evidence>
<dbReference type="RefSeq" id="YP_007005978.1">
    <property type="nucleotide sequence ID" value="NC_019515.1"/>
</dbReference>
<reference evidence="1 2" key="1">
    <citation type="submission" date="2011-09" db="EMBL/GenBank/DDBJ databases">
        <title>Complete Genome Sequence of Bacillus cereus Bacteriophage BCD7.</title>
        <authorList>
            <person name="Lee J.-H."/>
            <person name="Shin H."/>
            <person name="Son B."/>
            <person name="Ryu S."/>
        </authorList>
    </citation>
    <scope>NUCLEOTIDE SEQUENCE [LARGE SCALE GENOMIC DNA]</scope>
</reference>
<sequence>MNKYKNCVVPPPTKEGKEEFRKQFMEMATKDLLPYQKKLLEMHMKQQVSPYTIMGRRVGRLR</sequence>
<protein>
    <submittedName>
        <fullName evidence="1">Uncharacterized protein</fullName>
    </submittedName>
</protein>
<dbReference type="Proteomes" id="UP000006298">
    <property type="component" value="Segment"/>
</dbReference>
<dbReference type="GeneID" id="14011646"/>
<gene>
    <name evidence="1" type="ORF">BCD7_0127</name>
</gene>
<proteinExistence type="predicted"/>
<dbReference type="EMBL" id="JN712910">
    <property type="protein sequence ID" value="AEZ50574.1"/>
    <property type="molecule type" value="Genomic_DNA"/>
</dbReference>
<dbReference type="KEGG" id="vg:14011646"/>
<name>J9PVB1_9CAUD</name>